<keyword evidence="1" id="KW-1133">Transmembrane helix</keyword>
<dbReference type="Proteomes" id="UP000001982">
    <property type="component" value="Chromosome"/>
</dbReference>
<evidence type="ECO:0000256" key="1">
    <source>
        <dbReference type="SAM" id="Phobius"/>
    </source>
</evidence>
<keyword evidence="1" id="KW-0812">Transmembrane</keyword>
<sequence length="235" mass="26191">MALINSEVKKGVYLSSGVSVMALFFVGIVMIYPPLLDNVEPLLFCFLKTWWLLVALGGLCFIFNNRLNVGYLIWTNIITLFALSYNVLMINIVVSFYGIAEWAYSISMLALVFFSIYQLVIRFKSGGYIESTKKQRVIPGTFYFHPDKHVSLSLNGGRFDSFYDWAGKATAGLVGLSGGLGAVIQGTPMLGGFYVIALSIFSLLFSWFLFKVFLPDLIFCIFAGLDGINKDSHNK</sequence>
<feature type="transmembrane region" description="Helical" evidence="1">
    <location>
        <begin position="165"/>
        <end position="184"/>
    </location>
</feature>
<keyword evidence="3" id="KW-1185">Reference proteome</keyword>
<dbReference type="KEGG" id="sdn:Sden_1919"/>
<dbReference type="EMBL" id="CP000302">
    <property type="protein sequence ID" value="ABE55202.1"/>
    <property type="molecule type" value="Genomic_DNA"/>
</dbReference>
<evidence type="ECO:0000313" key="3">
    <source>
        <dbReference type="Proteomes" id="UP000001982"/>
    </source>
</evidence>
<dbReference type="HOGENOM" id="CLU_1179564_0_0_6"/>
<name>Q12MX4_SHEDO</name>
<feature type="transmembrane region" description="Helical" evidence="1">
    <location>
        <begin position="102"/>
        <end position="121"/>
    </location>
</feature>
<organism evidence="2 3">
    <name type="scientific">Shewanella denitrificans (strain OS217 / ATCC BAA-1090 / DSM 15013)</name>
    <dbReference type="NCBI Taxonomy" id="318161"/>
    <lineage>
        <taxon>Bacteria</taxon>
        <taxon>Pseudomonadati</taxon>
        <taxon>Pseudomonadota</taxon>
        <taxon>Gammaproteobacteria</taxon>
        <taxon>Alteromonadales</taxon>
        <taxon>Shewanellaceae</taxon>
        <taxon>Shewanella</taxon>
    </lineage>
</organism>
<feature type="transmembrane region" description="Helical" evidence="1">
    <location>
        <begin position="12"/>
        <end position="35"/>
    </location>
</feature>
<dbReference type="RefSeq" id="WP_011496358.1">
    <property type="nucleotide sequence ID" value="NC_007954.1"/>
</dbReference>
<protein>
    <submittedName>
        <fullName evidence="2">Uncharacterized protein</fullName>
    </submittedName>
</protein>
<dbReference type="STRING" id="318161.Sden_1919"/>
<evidence type="ECO:0000313" key="2">
    <source>
        <dbReference type="EMBL" id="ABE55202.1"/>
    </source>
</evidence>
<feature type="transmembrane region" description="Helical" evidence="1">
    <location>
        <begin position="41"/>
        <end position="64"/>
    </location>
</feature>
<feature type="transmembrane region" description="Helical" evidence="1">
    <location>
        <begin position="71"/>
        <end position="96"/>
    </location>
</feature>
<reference evidence="2 3" key="1">
    <citation type="submission" date="2006-03" db="EMBL/GenBank/DDBJ databases">
        <title>Complete sequence of Shewanella denitrificans OS217.</title>
        <authorList>
            <consortium name="US DOE Joint Genome Institute"/>
            <person name="Copeland A."/>
            <person name="Lucas S."/>
            <person name="Lapidus A."/>
            <person name="Barry K."/>
            <person name="Detter J.C."/>
            <person name="Glavina del Rio T."/>
            <person name="Hammon N."/>
            <person name="Israni S."/>
            <person name="Dalin E."/>
            <person name="Tice H."/>
            <person name="Pitluck S."/>
            <person name="Brettin T."/>
            <person name="Bruce D."/>
            <person name="Han C."/>
            <person name="Tapia R."/>
            <person name="Gilna P."/>
            <person name="Kiss H."/>
            <person name="Schmutz J."/>
            <person name="Larimer F."/>
            <person name="Land M."/>
            <person name="Hauser L."/>
            <person name="Kyrpides N."/>
            <person name="Lykidis A."/>
            <person name="Richardson P."/>
        </authorList>
    </citation>
    <scope>NUCLEOTIDE SEQUENCE [LARGE SCALE GENOMIC DNA]</scope>
    <source>
        <strain evidence="3">OS217 / ATCC BAA-1090 / DSM 15013</strain>
    </source>
</reference>
<accession>Q12MX4</accession>
<proteinExistence type="predicted"/>
<keyword evidence="1" id="KW-0472">Membrane</keyword>
<dbReference type="AlphaFoldDB" id="Q12MX4"/>
<gene>
    <name evidence="2" type="ordered locus">Sden_1919</name>
</gene>